<keyword evidence="2" id="KW-1185">Reference proteome</keyword>
<evidence type="ECO:0000313" key="1">
    <source>
        <dbReference type="EMBL" id="PWN50863.1"/>
    </source>
</evidence>
<dbReference type="Proteomes" id="UP000245626">
    <property type="component" value="Unassembled WGS sequence"/>
</dbReference>
<keyword evidence="1" id="KW-0808">Transferase</keyword>
<evidence type="ECO:0000313" key="2">
    <source>
        <dbReference type="Proteomes" id="UP000245626"/>
    </source>
</evidence>
<reference evidence="1 2" key="1">
    <citation type="journal article" date="2018" name="Mol. Biol. Evol.">
        <title>Broad Genomic Sampling Reveals a Smut Pathogenic Ancestry of the Fungal Clade Ustilaginomycotina.</title>
        <authorList>
            <person name="Kijpornyongpan T."/>
            <person name="Mondo S.J."/>
            <person name="Barry K."/>
            <person name="Sandor L."/>
            <person name="Lee J."/>
            <person name="Lipzen A."/>
            <person name="Pangilinan J."/>
            <person name="LaButti K."/>
            <person name="Hainaut M."/>
            <person name="Henrissat B."/>
            <person name="Grigoriev I.V."/>
            <person name="Spatafora J.W."/>
            <person name="Aime M.C."/>
        </authorList>
    </citation>
    <scope>NUCLEOTIDE SEQUENCE [LARGE SCALE GENOMIC DNA]</scope>
    <source>
        <strain evidence="1 2">SA 807</strain>
    </source>
</reference>
<accession>A0ACD0NYG1</accession>
<protein>
    <submittedName>
        <fullName evidence="1">Dephospho-CoA kinase</fullName>
    </submittedName>
</protein>
<keyword evidence="1" id="KW-0418">Kinase</keyword>
<sequence>MECERPKVVGLTGGIASGKSTVSKLISQHPSKIPLIDLDVLARKVVEPGQPALKALVKEFGESILEEDGSLNRPALGRLVFGDEERRKILNRLTHGAIRRRMAWEILIHWIKGEKVVVVDTPLLVEAGMWKWCGEMVLVWW</sequence>
<organism evidence="1 2">
    <name type="scientific">Violaceomyces palustris</name>
    <dbReference type="NCBI Taxonomy" id="1673888"/>
    <lineage>
        <taxon>Eukaryota</taxon>
        <taxon>Fungi</taxon>
        <taxon>Dikarya</taxon>
        <taxon>Basidiomycota</taxon>
        <taxon>Ustilaginomycotina</taxon>
        <taxon>Ustilaginomycetes</taxon>
        <taxon>Violaceomycetales</taxon>
        <taxon>Violaceomycetaceae</taxon>
        <taxon>Violaceomyces</taxon>
    </lineage>
</organism>
<gene>
    <name evidence="1" type="ORF">IE53DRAFT_314965</name>
</gene>
<name>A0ACD0NYG1_9BASI</name>
<dbReference type="EMBL" id="KZ819890">
    <property type="protein sequence ID" value="PWN50863.1"/>
    <property type="molecule type" value="Genomic_DNA"/>
</dbReference>
<proteinExistence type="predicted"/>